<evidence type="ECO:0000313" key="1">
    <source>
        <dbReference type="EMBL" id="OKL59551.1"/>
    </source>
</evidence>
<dbReference type="Pfam" id="PF05721">
    <property type="entry name" value="PhyH"/>
    <property type="match status" value="2"/>
</dbReference>
<dbReference type="InterPro" id="IPR051961">
    <property type="entry name" value="Fungal_Metabolite_Diox"/>
</dbReference>
<name>A0A225AE86_TALAT</name>
<sequence length="644" mass="73138">MPAALTVDGPKVIVLTDEERDSGFMSDQNLYDAIEAFFTDGLVVVENAIDVAIVDKLNNRMLQDTEKLLGGAGEVHFNHLNVNAATKGPAAGGNLSQVPPLDKEWLFPEVYANKHGARIVSNILGPRPEVHFIRSNTLLATEERQMVHADIRFEHPEHPFAIAFNTCLVDTGPENGTTELWLGTQNTNISDHRELGEPMIAEHKLEARRKIRPPCYPRIKRGSIVLRDLRLWHAGMPNPTSDVRIMLAIVYYAAWYKNGVKTPMPHSLRPTIESLENYAQSKFAVDWVPDEGYNYLNIKFSNDFSSTLTPLDKPIMSACQINLYSNQPTSNTEVSYQKAFPKEFIMAEIDGPAAFKANPEEKAKQKYSISTLQQILVKMHEDGLVVLEDVVDIAHVDTINDYMQKETDHLLEKPGSYFNHGVRSNILHCAPLKPGYIFEDIYMNPFVIQVMNAYLGARPRWNFITGNNALRHTAGLRQPVHKDIRWPDHVTAPFYVIANVPLSDFSPANGSTEFWLGSHRATTSDDQAYDEDGNITCNVKEERLEQRRSERPPIQVRMKKGSISLRDLRLWHCGMPNPSDEHRIMLATGYQARWYPNYTQRLKLPESSLNFFHHDDIEIMANFVSDEEVEQSQHTLNFSFMPSV</sequence>
<keyword evidence="2" id="KW-1185">Reference proteome</keyword>
<evidence type="ECO:0000313" key="2">
    <source>
        <dbReference type="Proteomes" id="UP000214365"/>
    </source>
</evidence>
<dbReference type="AlphaFoldDB" id="A0A225AE86"/>
<dbReference type="Gene3D" id="2.60.120.620">
    <property type="entry name" value="q2cbj1_9rhob like domain"/>
    <property type="match status" value="2"/>
</dbReference>
<reference evidence="1 2" key="1">
    <citation type="submission" date="2015-06" db="EMBL/GenBank/DDBJ databases">
        <title>Talaromyces atroroseus IBT 11181 draft genome.</title>
        <authorList>
            <person name="Rasmussen K.B."/>
            <person name="Rasmussen S."/>
            <person name="Petersen B."/>
            <person name="Sicheritz-Ponten T."/>
            <person name="Mortensen U.H."/>
            <person name="Thrane U."/>
        </authorList>
    </citation>
    <scope>NUCLEOTIDE SEQUENCE [LARGE SCALE GENOMIC DNA]</scope>
    <source>
        <strain evidence="1 2">IBT 11181</strain>
    </source>
</reference>
<evidence type="ECO:0008006" key="3">
    <source>
        <dbReference type="Google" id="ProtNLM"/>
    </source>
</evidence>
<organism evidence="1 2">
    <name type="scientific">Talaromyces atroroseus</name>
    <dbReference type="NCBI Taxonomy" id="1441469"/>
    <lineage>
        <taxon>Eukaryota</taxon>
        <taxon>Fungi</taxon>
        <taxon>Dikarya</taxon>
        <taxon>Ascomycota</taxon>
        <taxon>Pezizomycotina</taxon>
        <taxon>Eurotiomycetes</taxon>
        <taxon>Eurotiomycetidae</taxon>
        <taxon>Eurotiales</taxon>
        <taxon>Trichocomaceae</taxon>
        <taxon>Talaromyces</taxon>
        <taxon>Talaromyces sect. Trachyspermi</taxon>
    </lineage>
</organism>
<dbReference type="InterPro" id="IPR008775">
    <property type="entry name" value="Phytyl_CoA_dOase-like"/>
</dbReference>
<protein>
    <recommendedName>
        <fullName evidence="3">Kanamycin B dioxygenase</fullName>
    </recommendedName>
</protein>
<dbReference type="PANTHER" id="PTHR37563:SF2">
    <property type="entry name" value="PHYTANOYL-COA DIOXYGENASE FAMILY PROTEIN (AFU_ORTHOLOGUE AFUA_2G03330)"/>
    <property type="match status" value="1"/>
</dbReference>
<gene>
    <name evidence="1" type="ORF">UA08_05217</name>
</gene>
<dbReference type="Proteomes" id="UP000214365">
    <property type="component" value="Unassembled WGS sequence"/>
</dbReference>
<dbReference type="OrthoDB" id="407832at2759"/>
<proteinExistence type="predicted"/>
<dbReference type="RefSeq" id="XP_020119672.1">
    <property type="nucleotide sequence ID" value="XM_020267515.1"/>
</dbReference>
<dbReference type="SUPFAM" id="SSF51197">
    <property type="entry name" value="Clavaminate synthase-like"/>
    <property type="match status" value="2"/>
</dbReference>
<accession>A0A225AE86</accession>
<dbReference type="GeneID" id="31004973"/>
<dbReference type="PANTHER" id="PTHR37563">
    <property type="entry name" value="PHYTANOYL-COA DIOXYGENASE FAMILY PROTEIN (AFU_ORTHOLOGUE AFUA_2G03330)"/>
    <property type="match status" value="1"/>
</dbReference>
<comment type="caution">
    <text evidence="1">The sequence shown here is derived from an EMBL/GenBank/DDBJ whole genome shotgun (WGS) entry which is preliminary data.</text>
</comment>
<dbReference type="EMBL" id="LFMY01000007">
    <property type="protein sequence ID" value="OKL59551.1"/>
    <property type="molecule type" value="Genomic_DNA"/>
</dbReference>